<dbReference type="InterPro" id="IPR005119">
    <property type="entry name" value="LysR_subst-bd"/>
</dbReference>
<accession>A0A1G5G6P9</accession>
<dbReference type="PANTHER" id="PTHR30537:SF5">
    <property type="entry name" value="HTH-TYPE TRANSCRIPTIONAL ACTIVATOR TTDR-RELATED"/>
    <property type="match status" value="1"/>
</dbReference>
<dbReference type="AlphaFoldDB" id="A0A1G5G6P9"/>
<evidence type="ECO:0000259" key="5">
    <source>
        <dbReference type="PROSITE" id="PS50931"/>
    </source>
</evidence>
<proteinExistence type="inferred from homology"/>
<dbReference type="InterPro" id="IPR000847">
    <property type="entry name" value="LysR_HTH_N"/>
</dbReference>
<dbReference type="Pfam" id="PF00126">
    <property type="entry name" value="HTH_1"/>
    <property type="match status" value="1"/>
</dbReference>
<evidence type="ECO:0000256" key="4">
    <source>
        <dbReference type="ARBA" id="ARBA00023163"/>
    </source>
</evidence>
<evidence type="ECO:0000256" key="3">
    <source>
        <dbReference type="ARBA" id="ARBA00023125"/>
    </source>
</evidence>
<evidence type="ECO:0000313" key="6">
    <source>
        <dbReference type="EMBL" id="SCY47212.1"/>
    </source>
</evidence>
<comment type="similarity">
    <text evidence="1">Belongs to the LysR transcriptional regulatory family.</text>
</comment>
<dbReference type="Proteomes" id="UP000199569">
    <property type="component" value="Unassembled WGS sequence"/>
</dbReference>
<name>A0A1G5G6P9_9HYPH</name>
<dbReference type="RefSeq" id="WP_210183601.1">
    <property type="nucleotide sequence ID" value="NZ_FMVJ01000004.1"/>
</dbReference>
<dbReference type="SUPFAM" id="SSF46785">
    <property type="entry name" value="Winged helix' DNA-binding domain"/>
    <property type="match status" value="1"/>
</dbReference>
<protein>
    <submittedName>
        <fullName evidence="6">DNA-binding transcriptional regulator, LysR family</fullName>
    </submittedName>
</protein>
<dbReference type="Gene3D" id="1.10.10.10">
    <property type="entry name" value="Winged helix-like DNA-binding domain superfamily/Winged helix DNA-binding domain"/>
    <property type="match status" value="1"/>
</dbReference>
<keyword evidence="3 6" id="KW-0238">DNA-binding</keyword>
<dbReference type="PROSITE" id="PS50931">
    <property type="entry name" value="HTH_LYSR"/>
    <property type="match status" value="1"/>
</dbReference>
<evidence type="ECO:0000256" key="2">
    <source>
        <dbReference type="ARBA" id="ARBA00023015"/>
    </source>
</evidence>
<dbReference type="FunFam" id="1.10.10.10:FF:000001">
    <property type="entry name" value="LysR family transcriptional regulator"/>
    <property type="match status" value="1"/>
</dbReference>
<dbReference type="Pfam" id="PF03466">
    <property type="entry name" value="LysR_substrate"/>
    <property type="match status" value="1"/>
</dbReference>
<gene>
    <name evidence="6" type="ORF">SAMN02927923_01403</name>
</gene>
<dbReference type="PANTHER" id="PTHR30537">
    <property type="entry name" value="HTH-TYPE TRANSCRIPTIONAL REGULATOR"/>
    <property type="match status" value="1"/>
</dbReference>
<dbReference type="Gene3D" id="3.40.190.290">
    <property type="match status" value="1"/>
</dbReference>
<dbReference type="InterPro" id="IPR036388">
    <property type="entry name" value="WH-like_DNA-bd_sf"/>
</dbReference>
<feature type="domain" description="HTH lysR-type" evidence="5">
    <location>
        <begin position="1"/>
        <end position="53"/>
    </location>
</feature>
<dbReference type="GO" id="GO:0003700">
    <property type="term" value="F:DNA-binding transcription factor activity"/>
    <property type="evidence" value="ECO:0007669"/>
    <property type="project" value="InterPro"/>
</dbReference>
<dbReference type="STRING" id="549386.SAMN02927923_01403"/>
<dbReference type="SUPFAM" id="SSF53850">
    <property type="entry name" value="Periplasmic binding protein-like II"/>
    <property type="match status" value="1"/>
</dbReference>
<dbReference type="GO" id="GO:0003677">
    <property type="term" value="F:DNA binding"/>
    <property type="evidence" value="ECO:0007669"/>
    <property type="project" value="UniProtKB-KW"/>
</dbReference>
<keyword evidence="7" id="KW-1185">Reference proteome</keyword>
<organism evidence="6 7">
    <name type="scientific">Microvirga guangxiensis</name>
    <dbReference type="NCBI Taxonomy" id="549386"/>
    <lineage>
        <taxon>Bacteria</taxon>
        <taxon>Pseudomonadati</taxon>
        <taxon>Pseudomonadota</taxon>
        <taxon>Alphaproteobacteria</taxon>
        <taxon>Hyphomicrobiales</taxon>
        <taxon>Methylobacteriaceae</taxon>
        <taxon>Microvirga</taxon>
    </lineage>
</organism>
<sequence>MRSFRRVIERGSFSRAAEELGLSSAGLGKQIRWLEERLGTVLIQRTTRRMGLTETGRAYYEECCRILDEIDAVEHSIAADAGHVTGRLRVNAPLSFGLTVLSPILPAFMATYPDLTIDLTLSDHLLDVVGSGFDVSIRVRSELADSSLIARRLADVDQIICAAPAYLERRGAPLDLDDLHRHDCLAYTLADNPGVWHLKGPKGDMSIAVPVRLSANNSIMLRDMLLAGMGIGALPSFIAKPQIDSGALVPVLKDHVFPQRHVYAVYPTSRHLQRKVRVFLDFLADTLEARL</sequence>
<evidence type="ECO:0000313" key="7">
    <source>
        <dbReference type="Proteomes" id="UP000199569"/>
    </source>
</evidence>
<dbReference type="InterPro" id="IPR058163">
    <property type="entry name" value="LysR-type_TF_proteobact-type"/>
</dbReference>
<keyword evidence="4" id="KW-0804">Transcription</keyword>
<dbReference type="EMBL" id="FMVJ01000004">
    <property type="protein sequence ID" value="SCY47212.1"/>
    <property type="molecule type" value="Genomic_DNA"/>
</dbReference>
<dbReference type="FunFam" id="3.40.190.290:FF:000001">
    <property type="entry name" value="Transcriptional regulator, LysR family"/>
    <property type="match status" value="1"/>
</dbReference>
<dbReference type="CDD" id="cd08422">
    <property type="entry name" value="PBP2_CrgA_like"/>
    <property type="match status" value="1"/>
</dbReference>
<keyword evidence="2" id="KW-0805">Transcription regulation</keyword>
<evidence type="ECO:0000256" key="1">
    <source>
        <dbReference type="ARBA" id="ARBA00009437"/>
    </source>
</evidence>
<dbReference type="InterPro" id="IPR036390">
    <property type="entry name" value="WH_DNA-bd_sf"/>
</dbReference>
<reference evidence="6 7" key="1">
    <citation type="submission" date="2016-10" db="EMBL/GenBank/DDBJ databases">
        <authorList>
            <person name="de Groot N.N."/>
        </authorList>
    </citation>
    <scope>NUCLEOTIDE SEQUENCE [LARGE SCALE GENOMIC DNA]</scope>
    <source>
        <strain evidence="6 7">CGMCC 1.7666</strain>
    </source>
</reference>